<organism evidence="1 2">
    <name type="scientific">Candidatus Manganitrophus noduliformans</name>
    <dbReference type="NCBI Taxonomy" id="2606439"/>
    <lineage>
        <taxon>Bacteria</taxon>
        <taxon>Pseudomonadati</taxon>
        <taxon>Nitrospirota</taxon>
        <taxon>Nitrospiria</taxon>
        <taxon>Candidatus Troglogloeales</taxon>
        <taxon>Candidatus Manganitrophaceae</taxon>
        <taxon>Candidatus Manganitrophus</taxon>
    </lineage>
</organism>
<protein>
    <recommendedName>
        <fullName evidence="3">Lipoprotein</fullName>
    </recommendedName>
</protein>
<dbReference type="AlphaFoldDB" id="A0A7X6DMH6"/>
<name>A0A7X6DMH6_9BACT</name>
<evidence type="ECO:0000313" key="1">
    <source>
        <dbReference type="EMBL" id="NKE69957.1"/>
    </source>
</evidence>
<dbReference type="Proteomes" id="UP000534783">
    <property type="component" value="Unassembled WGS sequence"/>
</dbReference>
<keyword evidence="2" id="KW-1185">Reference proteome</keyword>
<proteinExistence type="predicted"/>
<reference evidence="1 2" key="1">
    <citation type="journal article" date="2020" name="Nature">
        <title>Bacterial chemolithoautotrophy via manganese oxidation.</title>
        <authorList>
            <person name="Yu H."/>
            <person name="Leadbetter J.R."/>
        </authorList>
    </citation>
    <scope>NUCLEOTIDE SEQUENCE [LARGE SCALE GENOMIC DNA]</scope>
    <source>
        <strain evidence="1 2">Mn-1</strain>
    </source>
</reference>
<dbReference type="RefSeq" id="WP_168058234.1">
    <property type="nucleotide sequence ID" value="NZ_VTOW01000001.1"/>
</dbReference>
<dbReference type="EMBL" id="VTOW01000001">
    <property type="protein sequence ID" value="NKE69957.1"/>
    <property type="molecule type" value="Genomic_DNA"/>
</dbReference>
<gene>
    <name evidence="1" type="ORF">MNODULE_04270</name>
</gene>
<dbReference type="PROSITE" id="PS51257">
    <property type="entry name" value="PROKAR_LIPOPROTEIN"/>
    <property type="match status" value="1"/>
</dbReference>
<accession>A0A7X6DMH6</accession>
<evidence type="ECO:0008006" key="3">
    <source>
        <dbReference type="Google" id="ProtNLM"/>
    </source>
</evidence>
<comment type="caution">
    <text evidence="1">The sequence shown here is derived from an EMBL/GenBank/DDBJ whole genome shotgun (WGS) entry which is preliminary data.</text>
</comment>
<sequence length="153" mass="17402">MRTNLLKLAVVAMVLSFFGCALLLKDPPNKELFSWRYPKADVNSIKALILNEGYVAWGEEKVHCVDYSTFVDCYTLNRYVREAIDTEKNTYLTILFSFKETTPPSDYYRNLAINIGAPVDSPGIKTEIERIENILYVKLVEIAGTANVVRGKR</sequence>
<evidence type="ECO:0000313" key="2">
    <source>
        <dbReference type="Proteomes" id="UP000534783"/>
    </source>
</evidence>